<dbReference type="InterPro" id="IPR000801">
    <property type="entry name" value="Esterase-like"/>
</dbReference>
<dbReference type="RefSeq" id="WP_380868025.1">
    <property type="nucleotide sequence ID" value="NZ_JBHUMA010000004.1"/>
</dbReference>
<evidence type="ECO:0000256" key="1">
    <source>
        <dbReference type="ARBA" id="ARBA00005622"/>
    </source>
</evidence>
<protein>
    <submittedName>
        <fullName evidence="4">Alpha/beta hydrolase</fullName>
    </submittedName>
</protein>
<evidence type="ECO:0000313" key="4">
    <source>
        <dbReference type="EMBL" id="MFD2598266.1"/>
    </source>
</evidence>
<organism evidence="4 5">
    <name type="scientific">Sphingobacterium corticis</name>
    <dbReference type="NCBI Taxonomy" id="1812823"/>
    <lineage>
        <taxon>Bacteria</taxon>
        <taxon>Pseudomonadati</taxon>
        <taxon>Bacteroidota</taxon>
        <taxon>Sphingobacteriia</taxon>
        <taxon>Sphingobacteriales</taxon>
        <taxon>Sphingobacteriaceae</taxon>
        <taxon>Sphingobacterium</taxon>
    </lineage>
</organism>
<dbReference type="InterPro" id="IPR029058">
    <property type="entry name" value="AB_hydrolase_fold"/>
</dbReference>
<keyword evidence="2 4" id="KW-0378">Hydrolase</keyword>
<sequence length="301" mass="34957">MNKLKRLYCLIPVFILSLSVGFAQSELSKETEMQNQIVIGEIHKLSSTFLNEERTVFVHLPVSYQNETAKQTSYPVVYLLDAEYNFNSFSTMLDHLAGPLYGKVPEMIVVSIKNTDRTRDLTPTNFLMQHPKDSSKFVFETSGGADRFLQFIQEELKPYINNNFRTKNYEILVGHSLGGLFTIHTLLHHSDYFEAYVAQDPSLWWDNNFMINKTKNALLADRNLLKDKKLFVSQATAEKPKEKAVYDMWQPIQDFKAILEELKSPHFRHQLYKNETHGTISLVGNYDAMRWLFEENKPAEN</sequence>
<dbReference type="SUPFAM" id="SSF53474">
    <property type="entry name" value="alpha/beta-Hydrolases"/>
    <property type="match status" value="1"/>
</dbReference>
<feature type="signal peptide" evidence="3">
    <location>
        <begin position="1"/>
        <end position="25"/>
    </location>
</feature>
<dbReference type="EMBL" id="JBHUMA010000004">
    <property type="protein sequence ID" value="MFD2598266.1"/>
    <property type="molecule type" value="Genomic_DNA"/>
</dbReference>
<dbReference type="Pfam" id="PF00756">
    <property type="entry name" value="Esterase"/>
    <property type="match status" value="1"/>
</dbReference>
<keyword evidence="3" id="KW-0732">Signal</keyword>
<reference evidence="5" key="1">
    <citation type="journal article" date="2019" name="Int. J. Syst. Evol. Microbiol.">
        <title>The Global Catalogue of Microorganisms (GCM) 10K type strain sequencing project: providing services to taxonomists for standard genome sequencing and annotation.</title>
        <authorList>
            <consortium name="The Broad Institute Genomics Platform"/>
            <consortium name="The Broad Institute Genome Sequencing Center for Infectious Disease"/>
            <person name="Wu L."/>
            <person name="Ma J."/>
        </authorList>
    </citation>
    <scope>NUCLEOTIDE SEQUENCE [LARGE SCALE GENOMIC DNA]</scope>
    <source>
        <strain evidence="5">KCTC 42248</strain>
    </source>
</reference>
<comment type="caution">
    <text evidence="4">The sequence shown here is derived from an EMBL/GenBank/DDBJ whole genome shotgun (WGS) entry which is preliminary data.</text>
</comment>
<dbReference type="Proteomes" id="UP001597393">
    <property type="component" value="Unassembled WGS sequence"/>
</dbReference>
<evidence type="ECO:0000313" key="5">
    <source>
        <dbReference type="Proteomes" id="UP001597393"/>
    </source>
</evidence>
<dbReference type="Gene3D" id="3.40.50.1820">
    <property type="entry name" value="alpha/beta hydrolase"/>
    <property type="match status" value="1"/>
</dbReference>
<comment type="similarity">
    <text evidence="1">Belongs to the esterase D family.</text>
</comment>
<dbReference type="GO" id="GO:0016787">
    <property type="term" value="F:hydrolase activity"/>
    <property type="evidence" value="ECO:0007669"/>
    <property type="project" value="UniProtKB-KW"/>
</dbReference>
<feature type="chain" id="PRO_5045065025" evidence="3">
    <location>
        <begin position="26"/>
        <end position="301"/>
    </location>
</feature>
<dbReference type="InterPro" id="IPR052558">
    <property type="entry name" value="Siderophore_Hydrolase_D"/>
</dbReference>
<keyword evidence="5" id="KW-1185">Reference proteome</keyword>
<dbReference type="PANTHER" id="PTHR40841">
    <property type="entry name" value="SIDEROPHORE TRIACETYLFUSARININE C ESTERASE"/>
    <property type="match status" value="1"/>
</dbReference>
<proteinExistence type="inferred from homology"/>
<name>A0ABW5NGI7_9SPHI</name>
<gene>
    <name evidence="4" type="ORF">ACFSQ3_04820</name>
</gene>
<dbReference type="PANTHER" id="PTHR40841:SF2">
    <property type="entry name" value="SIDEROPHORE-DEGRADING ESTERASE (EUROFUNG)"/>
    <property type="match status" value="1"/>
</dbReference>
<evidence type="ECO:0000256" key="3">
    <source>
        <dbReference type="SAM" id="SignalP"/>
    </source>
</evidence>
<evidence type="ECO:0000256" key="2">
    <source>
        <dbReference type="ARBA" id="ARBA00022801"/>
    </source>
</evidence>
<accession>A0ABW5NGI7</accession>